<evidence type="ECO:0000313" key="2">
    <source>
        <dbReference type="Proteomes" id="UP000365297"/>
    </source>
</evidence>
<proteinExistence type="predicted"/>
<sequence>MELKLGGRNFGKTVKINEEIARAKKDLISSTEPSLILRGNTQKEIDKMVDALKAGEHFKRGFERGLKNNSTSLKEVDIITVHSEDLTATIQRYLDLGYLCDVRAFRSKGYMEPEYQVVILKKE</sequence>
<accession>A0A9P1WUG9</accession>
<evidence type="ECO:0000313" key="1">
    <source>
        <dbReference type="EMBL" id="EAC5550242.1"/>
    </source>
</evidence>
<dbReference type="AlphaFoldDB" id="A0A9P1WUG9"/>
<reference evidence="1 2" key="1">
    <citation type="submission" date="2018-06" db="EMBL/GenBank/DDBJ databases">
        <authorList>
            <consortium name="GenomeTrakr: Next Generation Sequencing Network for Food Pathogen Tracability"/>
        </authorList>
    </citation>
    <scope>NUCLEOTIDE SEQUENCE [LARGE SCALE GENOMIC DNA]</scope>
    <source>
        <strain evidence="1 2">FDA00007096</strain>
    </source>
</reference>
<comment type="caution">
    <text evidence="1">The sequence shown here is derived from an EMBL/GenBank/DDBJ whole genome shotgun (WGS) entry which is preliminary data.</text>
</comment>
<dbReference type="EMBL" id="AAAIXK010000003">
    <property type="protein sequence ID" value="EAC5550242.1"/>
    <property type="molecule type" value="Genomic_DNA"/>
</dbReference>
<organism evidence="1 2">
    <name type="scientific">Listeria monocytogenes</name>
    <dbReference type="NCBI Taxonomy" id="1639"/>
    <lineage>
        <taxon>Bacteria</taxon>
        <taxon>Bacillati</taxon>
        <taxon>Bacillota</taxon>
        <taxon>Bacilli</taxon>
        <taxon>Bacillales</taxon>
        <taxon>Listeriaceae</taxon>
        <taxon>Listeria</taxon>
    </lineage>
</organism>
<protein>
    <submittedName>
        <fullName evidence="1">Uncharacterized protein</fullName>
    </submittedName>
</protein>
<dbReference type="Proteomes" id="UP000365297">
    <property type="component" value="Unassembled WGS sequence"/>
</dbReference>
<gene>
    <name evidence="1" type="ORF">ARY78_07365</name>
</gene>
<name>A0A9P1WUG9_LISMN</name>